<name>A0ABW4MEP4_9SPHN</name>
<feature type="transmembrane region" description="Helical" evidence="1">
    <location>
        <begin position="20"/>
        <end position="42"/>
    </location>
</feature>
<dbReference type="RefSeq" id="WP_381513395.1">
    <property type="nucleotide sequence ID" value="NZ_JBHUEL010000008.1"/>
</dbReference>
<organism evidence="2 3">
    <name type="scientific">Sphingorhabdus buctiana</name>
    <dbReference type="NCBI Taxonomy" id="1508805"/>
    <lineage>
        <taxon>Bacteria</taxon>
        <taxon>Pseudomonadati</taxon>
        <taxon>Pseudomonadota</taxon>
        <taxon>Alphaproteobacteria</taxon>
        <taxon>Sphingomonadales</taxon>
        <taxon>Sphingomonadaceae</taxon>
        <taxon>Sphingorhabdus</taxon>
    </lineage>
</organism>
<keyword evidence="1" id="KW-0812">Transmembrane</keyword>
<proteinExistence type="predicted"/>
<dbReference type="Pfam" id="PF06532">
    <property type="entry name" value="NrsF"/>
    <property type="match status" value="1"/>
</dbReference>
<feature type="transmembrane region" description="Helical" evidence="1">
    <location>
        <begin position="183"/>
        <end position="205"/>
    </location>
</feature>
<accession>A0ABW4MEP4</accession>
<feature type="transmembrane region" description="Helical" evidence="1">
    <location>
        <begin position="124"/>
        <end position="145"/>
    </location>
</feature>
<protein>
    <submittedName>
        <fullName evidence="2">NrsF family protein</fullName>
    </submittedName>
</protein>
<evidence type="ECO:0000256" key="1">
    <source>
        <dbReference type="SAM" id="Phobius"/>
    </source>
</evidence>
<gene>
    <name evidence="2" type="ORF">ACFSAG_08220</name>
</gene>
<dbReference type="EMBL" id="JBHUEL010000008">
    <property type="protein sequence ID" value="MFD1766825.1"/>
    <property type="molecule type" value="Genomic_DNA"/>
</dbReference>
<evidence type="ECO:0000313" key="3">
    <source>
        <dbReference type="Proteomes" id="UP001597215"/>
    </source>
</evidence>
<keyword evidence="1" id="KW-1133">Transmembrane helix</keyword>
<feature type="transmembrane region" description="Helical" evidence="1">
    <location>
        <begin position="94"/>
        <end position="112"/>
    </location>
</feature>
<reference evidence="3" key="1">
    <citation type="journal article" date="2019" name="Int. J. Syst. Evol. Microbiol.">
        <title>The Global Catalogue of Microorganisms (GCM) 10K type strain sequencing project: providing services to taxonomists for standard genome sequencing and annotation.</title>
        <authorList>
            <consortium name="The Broad Institute Genomics Platform"/>
            <consortium name="The Broad Institute Genome Sequencing Center for Infectious Disease"/>
            <person name="Wu L."/>
            <person name="Ma J."/>
        </authorList>
    </citation>
    <scope>NUCLEOTIDE SEQUENCE [LARGE SCALE GENOMIC DNA]</scope>
    <source>
        <strain evidence="3">CGMCC 1.12449</strain>
    </source>
</reference>
<evidence type="ECO:0000313" key="2">
    <source>
        <dbReference type="EMBL" id="MFD1766825.1"/>
    </source>
</evidence>
<dbReference type="InterPro" id="IPR009495">
    <property type="entry name" value="NrsF"/>
</dbReference>
<feature type="transmembrane region" description="Helical" evidence="1">
    <location>
        <begin position="63"/>
        <end position="82"/>
    </location>
</feature>
<keyword evidence="3" id="KW-1185">Reference proteome</keyword>
<keyword evidence="1" id="KW-0472">Membrane</keyword>
<feature type="transmembrane region" description="Helical" evidence="1">
    <location>
        <begin position="157"/>
        <end position="176"/>
    </location>
</feature>
<sequence length="211" mass="22006">MKQGFSLDDLVHDLEPVRPFNMVRAIASVGAILAAAAALIILSKGMRADVMAGDPEPMFLIRAGLLLLLGGGCGWAVLSMASPAVGKHGQSWKMALAAAALFPLAALVIAMTGRVEVAMSNMRYGLDCMAFSGIGGLATAIPMVLSLRRGAPTNPERAGWLTGVAAGGLGAFAYGLHCPFNDVVYIGVWYSLAVGVCALLGRLIVPRLIRW</sequence>
<dbReference type="Proteomes" id="UP001597215">
    <property type="component" value="Unassembled WGS sequence"/>
</dbReference>
<comment type="caution">
    <text evidence="2">The sequence shown here is derived from an EMBL/GenBank/DDBJ whole genome shotgun (WGS) entry which is preliminary data.</text>
</comment>